<reference evidence="1" key="1">
    <citation type="submission" date="2018-05" db="EMBL/GenBank/DDBJ databases">
        <authorList>
            <person name="Lanie J.A."/>
            <person name="Ng W.-L."/>
            <person name="Kazmierczak K.M."/>
            <person name="Andrzejewski T.M."/>
            <person name="Davidsen T.M."/>
            <person name="Wayne K.J."/>
            <person name="Tettelin H."/>
            <person name="Glass J.I."/>
            <person name="Rusch D."/>
            <person name="Podicherti R."/>
            <person name="Tsui H.-C.T."/>
            <person name="Winkler M.E."/>
        </authorList>
    </citation>
    <scope>NUCLEOTIDE SEQUENCE</scope>
</reference>
<dbReference type="EMBL" id="UINC01013272">
    <property type="protein sequence ID" value="SVA57470.1"/>
    <property type="molecule type" value="Genomic_DNA"/>
</dbReference>
<gene>
    <name evidence="1" type="ORF">METZ01_LOCUS110324</name>
</gene>
<proteinExistence type="predicted"/>
<dbReference type="AlphaFoldDB" id="A0A381WYF9"/>
<organism evidence="1">
    <name type="scientific">marine metagenome</name>
    <dbReference type="NCBI Taxonomy" id="408172"/>
    <lineage>
        <taxon>unclassified sequences</taxon>
        <taxon>metagenomes</taxon>
        <taxon>ecological metagenomes</taxon>
    </lineage>
</organism>
<evidence type="ECO:0000313" key="1">
    <source>
        <dbReference type="EMBL" id="SVA57470.1"/>
    </source>
</evidence>
<protein>
    <submittedName>
        <fullName evidence="1">Uncharacterized protein</fullName>
    </submittedName>
</protein>
<name>A0A381WYF9_9ZZZZ</name>
<accession>A0A381WYF9</accession>
<sequence length="90" mass="10732">MGNSFSTCNDDCIVYDTFEHDLRDIRLKNDNNKQRDMKLSKKNFYNIRDEKQTNIVKIKNLKSKTQNTQESHVIKHIDEIINYLEKIPSN</sequence>